<feature type="binding site" evidence="8">
    <location>
        <position position="250"/>
    </location>
    <ligand>
        <name>shikimate</name>
        <dbReference type="ChEBI" id="CHEBI:36208"/>
    </ligand>
</feature>
<feature type="binding site" evidence="8">
    <location>
        <begin position="152"/>
        <end position="157"/>
    </location>
    <ligand>
        <name>NADP(+)</name>
        <dbReference type="ChEBI" id="CHEBI:58349"/>
    </ligand>
</feature>
<feature type="domain" description="Quinate/shikimate 5-dehydrogenase/glutamyl-tRNA reductase" evidence="9">
    <location>
        <begin position="121"/>
        <end position="194"/>
    </location>
</feature>
<dbReference type="SUPFAM" id="SSF53223">
    <property type="entry name" value="Aminoacid dehydrogenase-like, N-terminal domain"/>
    <property type="match status" value="1"/>
</dbReference>
<feature type="binding site" evidence="8">
    <location>
        <begin position="15"/>
        <end position="17"/>
    </location>
    <ligand>
        <name>shikimate</name>
        <dbReference type="ChEBI" id="CHEBI:36208"/>
    </ligand>
</feature>
<dbReference type="InterPro" id="IPR013708">
    <property type="entry name" value="Shikimate_DH-bd_N"/>
</dbReference>
<evidence type="ECO:0000256" key="2">
    <source>
        <dbReference type="ARBA" id="ARBA00012962"/>
    </source>
</evidence>
<protein>
    <recommendedName>
        <fullName evidence="2 8">Shikimate dehydrogenase (NADP(+))</fullName>
        <shortName evidence="8">SDH</shortName>
        <ecNumber evidence="2 8">1.1.1.25</ecNumber>
    </recommendedName>
</protein>
<dbReference type="RefSeq" id="WP_132742858.1">
    <property type="nucleotide sequence ID" value="NZ_SLXK01000001.1"/>
</dbReference>
<keyword evidence="6 8" id="KW-0057">Aromatic amino acid biosynthesis</keyword>
<dbReference type="Pfam" id="PF01488">
    <property type="entry name" value="Shikimate_DH"/>
    <property type="match status" value="1"/>
</dbReference>
<dbReference type="GO" id="GO:0004764">
    <property type="term" value="F:shikimate 3-dehydrogenase (NADP+) activity"/>
    <property type="evidence" value="ECO:0007669"/>
    <property type="project" value="UniProtKB-UniRule"/>
</dbReference>
<evidence type="ECO:0000313" key="12">
    <source>
        <dbReference type="Proteomes" id="UP000295416"/>
    </source>
</evidence>
<comment type="similarity">
    <text evidence="8">Belongs to the shikimate dehydrogenase family.</text>
</comment>
<accession>A0A4V2SNS0</accession>
<dbReference type="UniPathway" id="UPA00053">
    <property type="reaction ID" value="UER00087"/>
</dbReference>
<feature type="binding site" evidence="8">
    <location>
        <position position="78"/>
    </location>
    <ligand>
        <name>NADP(+)</name>
        <dbReference type="ChEBI" id="CHEBI:58349"/>
    </ligand>
</feature>
<dbReference type="AlphaFoldDB" id="A0A4V2SNS0"/>
<evidence type="ECO:0000256" key="7">
    <source>
        <dbReference type="ARBA" id="ARBA00049442"/>
    </source>
</evidence>
<proteinExistence type="inferred from homology"/>
<evidence type="ECO:0000256" key="4">
    <source>
        <dbReference type="ARBA" id="ARBA00022857"/>
    </source>
</evidence>
<dbReference type="OrthoDB" id="9792692at2"/>
<dbReference type="PANTHER" id="PTHR21089">
    <property type="entry name" value="SHIKIMATE DEHYDROGENASE"/>
    <property type="match status" value="1"/>
</dbReference>
<evidence type="ECO:0000256" key="6">
    <source>
        <dbReference type="ARBA" id="ARBA00023141"/>
    </source>
</evidence>
<keyword evidence="5 8" id="KW-0560">Oxidoreductase</keyword>
<comment type="caution">
    <text evidence="11">The sequence shown here is derived from an EMBL/GenBank/DDBJ whole genome shotgun (WGS) entry which is preliminary data.</text>
</comment>
<dbReference type="InterPro" id="IPR046346">
    <property type="entry name" value="Aminoacid_DH-like_N_sf"/>
</dbReference>
<dbReference type="GO" id="GO:0019632">
    <property type="term" value="P:shikimate metabolic process"/>
    <property type="evidence" value="ECO:0007669"/>
    <property type="project" value="InterPro"/>
</dbReference>
<dbReference type="InterPro" id="IPR036291">
    <property type="entry name" value="NAD(P)-bd_dom_sf"/>
</dbReference>
<feature type="binding site" evidence="8">
    <location>
        <position position="222"/>
    </location>
    <ligand>
        <name>shikimate</name>
        <dbReference type="ChEBI" id="CHEBI:36208"/>
    </ligand>
</feature>
<dbReference type="Gene3D" id="3.40.50.10860">
    <property type="entry name" value="Leucine Dehydrogenase, chain A, domain 1"/>
    <property type="match status" value="1"/>
</dbReference>
<dbReference type="InterPro" id="IPR022893">
    <property type="entry name" value="Shikimate_DH_fam"/>
</dbReference>
<dbReference type="GO" id="GO:0008652">
    <property type="term" value="P:amino acid biosynthetic process"/>
    <property type="evidence" value="ECO:0007669"/>
    <property type="project" value="UniProtKB-KW"/>
</dbReference>
<comment type="catalytic activity">
    <reaction evidence="7 8">
        <text>shikimate + NADP(+) = 3-dehydroshikimate + NADPH + H(+)</text>
        <dbReference type="Rhea" id="RHEA:17737"/>
        <dbReference type="ChEBI" id="CHEBI:15378"/>
        <dbReference type="ChEBI" id="CHEBI:16630"/>
        <dbReference type="ChEBI" id="CHEBI:36208"/>
        <dbReference type="ChEBI" id="CHEBI:57783"/>
        <dbReference type="ChEBI" id="CHEBI:58349"/>
        <dbReference type="EC" id="1.1.1.25"/>
    </reaction>
</comment>
<dbReference type="NCBIfam" id="TIGR00507">
    <property type="entry name" value="aroE"/>
    <property type="match status" value="1"/>
</dbReference>
<feature type="binding site" evidence="8">
    <location>
        <position position="87"/>
    </location>
    <ligand>
        <name>shikimate</name>
        <dbReference type="ChEBI" id="CHEBI:36208"/>
    </ligand>
</feature>
<feature type="active site" description="Proton acceptor" evidence="8">
    <location>
        <position position="66"/>
    </location>
</feature>
<comment type="function">
    <text evidence="8">Involved in the biosynthesis of the chorismate, which leads to the biosynthesis of aromatic amino acids. Catalyzes the reversible NADPH linked reduction of 3-dehydroshikimate (DHSA) to yield shikimate (SA).</text>
</comment>
<dbReference type="SUPFAM" id="SSF51735">
    <property type="entry name" value="NAD(P)-binding Rossmann-fold domains"/>
    <property type="match status" value="1"/>
</dbReference>
<reference evidence="11 12" key="1">
    <citation type="submission" date="2019-03" db="EMBL/GenBank/DDBJ databases">
        <title>Genomic Encyclopedia of Type Strains, Phase IV (KMG-IV): sequencing the most valuable type-strain genomes for metagenomic binning, comparative biology and taxonomic classification.</title>
        <authorList>
            <person name="Goeker M."/>
        </authorList>
    </citation>
    <scope>NUCLEOTIDE SEQUENCE [LARGE SCALE GENOMIC DNA]</scope>
    <source>
        <strain evidence="11 12">DSM 19377</strain>
    </source>
</reference>
<comment type="pathway">
    <text evidence="1 8">Metabolic intermediate biosynthesis; chorismate biosynthesis; chorismate from D-erythrose 4-phosphate and phosphoenolpyruvate: step 4/7.</text>
</comment>
<evidence type="ECO:0000259" key="10">
    <source>
        <dbReference type="Pfam" id="PF08501"/>
    </source>
</evidence>
<feature type="binding site" evidence="8">
    <location>
        <position position="220"/>
    </location>
    <ligand>
        <name>NADP(+)</name>
        <dbReference type="ChEBI" id="CHEBI:58349"/>
    </ligand>
</feature>
<dbReference type="InterPro" id="IPR011342">
    <property type="entry name" value="Shikimate_DH"/>
</dbReference>
<feature type="binding site" evidence="8">
    <location>
        <begin position="128"/>
        <end position="132"/>
    </location>
    <ligand>
        <name>NADP(+)</name>
        <dbReference type="ChEBI" id="CHEBI:58349"/>
    </ligand>
</feature>
<dbReference type="CDD" id="cd01065">
    <property type="entry name" value="NAD_bind_Shikimate_DH"/>
    <property type="match status" value="1"/>
</dbReference>
<dbReference type="GO" id="GO:0009423">
    <property type="term" value="P:chorismate biosynthetic process"/>
    <property type="evidence" value="ECO:0007669"/>
    <property type="project" value="UniProtKB-UniRule"/>
</dbReference>
<gene>
    <name evidence="8" type="primary">aroE</name>
    <name evidence="11" type="ORF">EV207_101295</name>
</gene>
<evidence type="ECO:0000256" key="3">
    <source>
        <dbReference type="ARBA" id="ARBA00022605"/>
    </source>
</evidence>
<dbReference type="Gene3D" id="3.40.50.720">
    <property type="entry name" value="NAD(P)-binding Rossmann-like Domain"/>
    <property type="match status" value="1"/>
</dbReference>
<dbReference type="EC" id="1.1.1.25" evidence="2 8"/>
<feature type="binding site" evidence="8">
    <location>
        <position position="243"/>
    </location>
    <ligand>
        <name>NADP(+)</name>
        <dbReference type="ChEBI" id="CHEBI:58349"/>
    </ligand>
</feature>
<dbReference type="PANTHER" id="PTHR21089:SF1">
    <property type="entry name" value="BIFUNCTIONAL 3-DEHYDROQUINATE DEHYDRATASE_SHIKIMATE DEHYDROGENASE, CHLOROPLASTIC"/>
    <property type="match status" value="1"/>
</dbReference>
<keyword evidence="12" id="KW-1185">Reference proteome</keyword>
<evidence type="ECO:0000313" key="11">
    <source>
        <dbReference type="EMBL" id="TCP32316.1"/>
    </source>
</evidence>
<dbReference type="GO" id="GO:0050661">
    <property type="term" value="F:NADP binding"/>
    <property type="evidence" value="ECO:0007669"/>
    <property type="project" value="InterPro"/>
</dbReference>
<dbReference type="Pfam" id="PF08501">
    <property type="entry name" value="Shikimate_dh_N"/>
    <property type="match status" value="1"/>
</dbReference>
<dbReference type="Proteomes" id="UP000295416">
    <property type="component" value="Unassembled WGS sequence"/>
</dbReference>
<dbReference type="InterPro" id="IPR006151">
    <property type="entry name" value="Shikm_DH/Glu-tRNA_Rdtase"/>
</dbReference>
<evidence type="ECO:0000259" key="9">
    <source>
        <dbReference type="Pfam" id="PF01488"/>
    </source>
</evidence>
<dbReference type="HAMAP" id="MF_00222">
    <property type="entry name" value="Shikimate_DH_AroE"/>
    <property type="match status" value="1"/>
</dbReference>
<keyword evidence="4 8" id="KW-0521">NADP</keyword>
<evidence type="ECO:0000256" key="5">
    <source>
        <dbReference type="ARBA" id="ARBA00023002"/>
    </source>
</evidence>
<feature type="domain" description="Shikimate dehydrogenase substrate binding N-terminal" evidence="10">
    <location>
        <begin position="7"/>
        <end position="89"/>
    </location>
</feature>
<keyword evidence="3 8" id="KW-0028">Amino-acid biosynthesis</keyword>
<organism evidence="11 12">
    <name type="scientific">Scopulibacillus darangshiensis</name>
    <dbReference type="NCBI Taxonomy" id="442528"/>
    <lineage>
        <taxon>Bacteria</taxon>
        <taxon>Bacillati</taxon>
        <taxon>Bacillota</taxon>
        <taxon>Bacilli</taxon>
        <taxon>Bacillales</taxon>
        <taxon>Sporolactobacillaceae</taxon>
        <taxon>Scopulibacillus</taxon>
    </lineage>
</organism>
<feature type="binding site" evidence="8">
    <location>
        <position position="102"/>
    </location>
    <ligand>
        <name>shikimate</name>
        <dbReference type="ChEBI" id="CHEBI:36208"/>
    </ligand>
</feature>
<dbReference type="GO" id="GO:0005829">
    <property type="term" value="C:cytosol"/>
    <property type="evidence" value="ECO:0007669"/>
    <property type="project" value="TreeGrafter"/>
</dbReference>
<evidence type="ECO:0000256" key="8">
    <source>
        <dbReference type="HAMAP-Rule" id="MF_00222"/>
    </source>
</evidence>
<dbReference type="EMBL" id="SLXK01000001">
    <property type="protein sequence ID" value="TCP32316.1"/>
    <property type="molecule type" value="Genomic_DNA"/>
</dbReference>
<comment type="subunit">
    <text evidence="8">Homodimer.</text>
</comment>
<dbReference type="GO" id="GO:0009073">
    <property type="term" value="P:aromatic amino acid family biosynthetic process"/>
    <property type="evidence" value="ECO:0007669"/>
    <property type="project" value="UniProtKB-KW"/>
</dbReference>
<name>A0A4V2SNS0_9BACL</name>
<sequence>MNQLLGVIGDPIEHSLSPAMHSFWYKKYGLSHHYHAFKVMSADLKKAVAGFRALGIKGFNVTIPHKINIIPLLDDIDEEARLLGAVNTVAYADNKLIGYNTDGLGFLHSLKEAFPEVLKRKPNILILGAGGAARAVGLTLAKHTGGRIDFANRTVSKAEDLSASCLRFGESAVKTLTEAEEVLHCYDLIINATSVGLAPRSDQTPIKLTNCSSNTVIADLIYKPLTTKWLREGRAMGLQTLNGLPMLMYQGALAFEHWFGYLPETQDILTYLEQTLEVSHADK</sequence>
<feature type="binding site" evidence="8">
    <location>
        <position position="62"/>
    </location>
    <ligand>
        <name>shikimate</name>
        <dbReference type="ChEBI" id="CHEBI:36208"/>
    </ligand>
</feature>
<evidence type="ECO:0000256" key="1">
    <source>
        <dbReference type="ARBA" id="ARBA00004871"/>
    </source>
</evidence>